<evidence type="ECO:0000313" key="3">
    <source>
        <dbReference type="EMBL" id="GLI27935.1"/>
    </source>
</evidence>
<accession>A0A9W6CYD7</accession>
<name>A0A9W6CYD7_9MICO</name>
<feature type="compositionally biased region" description="Pro residues" evidence="1">
    <location>
        <begin position="119"/>
        <end position="133"/>
    </location>
</feature>
<dbReference type="RefSeq" id="WP_281884865.1">
    <property type="nucleotide sequence ID" value="NZ_BSDP01000001.1"/>
</dbReference>
<reference evidence="3" key="1">
    <citation type="submission" date="2022-12" db="EMBL/GenBank/DDBJ databases">
        <title>Reference genome sequencing for broad-spectrum identification of bacterial and archaeal isolates by mass spectrometry.</title>
        <authorList>
            <person name="Sekiguchi Y."/>
            <person name="Tourlousse D.M."/>
        </authorList>
    </citation>
    <scope>NUCLEOTIDE SEQUENCE</scope>
    <source>
        <strain evidence="3">14</strain>
    </source>
</reference>
<feature type="transmembrane region" description="Helical" evidence="2">
    <location>
        <begin position="228"/>
        <end position="254"/>
    </location>
</feature>
<feature type="region of interest" description="Disordered" evidence="1">
    <location>
        <begin position="1"/>
        <end position="137"/>
    </location>
</feature>
<feature type="transmembrane region" description="Helical" evidence="2">
    <location>
        <begin position="157"/>
        <end position="183"/>
    </location>
</feature>
<proteinExistence type="predicted"/>
<organism evidence="3 4">
    <name type="scientific">Agromyces rhizosphaerae</name>
    <dbReference type="NCBI Taxonomy" id="88374"/>
    <lineage>
        <taxon>Bacteria</taxon>
        <taxon>Bacillati</taxon>
        <taxon>Actinomycetota</taxon>
        <taxon>Actinomycetes</taxon>
        <taxon>Micrococcales</taxon>
        <taxon>Microbacteriaceae</taxon>
        <taxon>Agromyces</taxon>
    </lineage>
</organism>
<comment type="caution">
    <text evidence="3">The sequence shown here is derived from an EMBL/GenBank/DDBJ whole genome shotgun (WGS) entry which is preliminary data.</text>
</comment>
<keyword evidence="2" id="KW-1133">Transmembrane helix</keyword>
<keyword evidence="2" id="KW-0472">Membrane</keyword>
<keyword evidence="2" id="KW-0812">Transmembrane</keyword>
<evidence type="ECO:0000256" key="1">
    <source>
        <dbReference type="SAM" id="MobiDB-lite"/>
    </source>
</evidence>
<evidence type="ECO:0000313" key="4">
    <source>
        <dbReference type="Proteomes" id="UP001144396"/>
    </source>
</evidence>
<feature type="compositionally biased region" description="Low complexity" evidence="1">
    <location>
        <begin position="17"/>
        <end position="41"/>
    </location>
</feature>
<dbReference type="Proteomes" id="UP001144396">
    <property type="component" value="Unassembled WGS sequence"/>
</dbReference>
<dbReference type="EMBL" id="BSDP01000001">
    <property type="protein sequence ID" value="GLI27935.1"/>
    <property type="molecule type" value="Genomic_DNA"/>
</dbReference>
<feature type="transmembrane region" description="Helical" evidence="2">
    <location>
        <begin position="274"/>
        <end position="294"/>
    </location>
</feature>
<feature type="compositionally biased region" description="Pro residues" evidence="1">
    <location>
        <begin position="42"/>
        <end position="53"/>
    </location>
</feature>
<evidence type="ECO:0000256" key="2">
    <source>
        <dbReference type="SAM" id="Phobius"/>
    </source>
</evidence>
<sequence length="323" mass="33803">MSDTTPGSRPEDEPTSTPQADTGETDTTTGADAAPADAAPASEPPAPPAPPAETPQESDTSELDAAVQRAQADHPAPAAEAAEEPAAEAEAPQSEETPAAEESEAPTERMPAADEAPTTEPPAPVAPAAPAPPESEQQRAIYVQAPTPPRAKGNRGFGVLVGLIATVAFAALYALAGYLLVFVQGSTAEPVDAFVQFLGHPAFWVPVLVFFLAFILLAAIVNRNGWWAYAVFGLLVGIVVYFSYVGGALVGEAWNLTPAEVGDFVAARWLDPRAILAGVFAREVTLWFGAWVAARGRTVTARNRAAVEEYDRQLQAGPQLSRP</sequence>
<gene>
    <name evidence="3" type="ORF">ARHIZOSPH14_21770</name>
</gene>
<dbReference type="AlphaFoldDB" id="A0A9W6CYD7"/>
<feature type="compositionally biased region" description="Low complexity" evidence="1">
    <location>
        <begin position="88"/>
        <end position="97"/>
    </location>
</feature>
<feature type="transmembrane region" description="Helical" evidence="2">
    <location>
        <begin position="203"/>
        <end position="221"/>
    </location>
</feature>
<keyword evidence="4" id="KW-1185">Reference proteome</keyword>
<protein>
    <submittedName>
        <fullName evidence="3">Uncharacterized protein</fullName>
    </submittedName>
</protein>